<dbReference type="SMART" id="SM00283">
    <property type="entry name" value="MA"/>
    <property type="match status" value="1"/>
</dbReference>
<evidence type="ECO:0000256" key="2">
    <source>
        <dbReference type="PROSITE-ProRule" id="PRU00284"/>
    </source>
</evidence>
<keyword evidence="3" id="KW-1133">Transmembrane helix</keyword>
<dbReference type="InterPro" id="IPR004089">
    <property type="entry name" value="MCPsignal_dom"/>
</dbReference>
<sequence>MSKMKNKKNLVLLAVIISALHILALVYSLFSLNVLTSIGIDSLIVIAAAVVASFVLVFISIKVRNKDERLIEARLEALGNDELVELPEGKIKAKDLREINNKIELAHERIIKSQDLITQVTQHVRNQISTLINNMERLTTDSHNISHTVREISSGSETQAQSAATLTEILFQFTDTIKEVAIKGESIKSESQQMLNMTNQGENLMDQSVEKMDIIDSTIKQSLEKVKGLNEMTLKITQLVTVIQEVAEQTNLLALNAAIEAARAGEHGKGFAVVADEVRKLAEQVSLSINDITDTTTGIQEESSAAVTALEEGYRAVNEGANQIKTTGDTIKQLNSVINNMGTEIDDTYSALYDVLDDTKAINDAISNIASVSEQSAAGISEVDSATERLNHLLVEIKEMLEKDAQYLKDVAK</sequence>
<dbReference type="PROSITE" id="PS50111">
    <property type="entry name" value="CHEMOTAXIS_TRANSDUC_2"/>
    <property type="match status" value="1"/>
</dbReference>
<dbReference type="EMBL" id="AP012050">
    <property type="protein sequence ID" value="BAM46927.1"/>
    <property type="molecule type" value="Genomic_DNA"/>
</dbReference>
<evidence type="ECO:0000259" key="4">
    <source>
        <dbReference type="PROSITE" id="PS50111"/>
    </source>
</evidence>
<reference evidence="5 6" key="1">
    <citation type="submission" date="2011-01" db="EMBL/GenBank/DDBJ databases">
        <title>Whole genome sequence of Amphibacillus xylinus NBRC 15112.</title>
        <authorList>
            <person name="Nakazawa H."/>
            <person name="Katano Y."/>
            <person name="Nakamura S."/>
            <person name="Sasagawa M."/>
            <person name="Fukada J."/>
            <person name="Arai T."/>
            <person name="Sasakura N."/>
            <person name="Mochizuki D."/>
            <person name="Hosoyama A."/>
            <person name="Harada K."/>
            <person name="Horikawa H."/>
            <person name="Kato Y."/>
            <person name="Harada T."/>
            <person name="Sasaki K."/>
            <person name="Sekiguchi M."/>
            <person name="Hodoyama M."/>
            <person name="Nishiko R."/>
            <person name="Narita H."/>
            <person name="Hanamaki A."/>
            <person name="Hata C."/>
            <person name="Konno Y."/>
            <person name="Niimura Y."/>
            <person name="Yamazaki S."/>
            <person name="Fujita N."/>
        </authorList>
    </citation>
    <scope>NUCLEOTIDE SEQUENCE [LARGE SCALE GENOMIC DNA]</scope>
    <source>
        <strain evidence="6">ATCC 51415 / DSM 6626 / JCM 7361 / LMG 17667 / NBRC 15112 / Ep01</strain>
    </source>
</reference>
<dbReference type="GO" id="GO:0007165">
    <property type="term" value="P:signal transduction"/>
    <property type="evidence" value="ECO:0007669"/>
    <property type="project" value="UniProtKB-KW"/>
</dbReference>
<evidence type="ECO:0000256" key="3">
    <source>
        <dbReference type="SAM" id="Phobius"/>
    </source>
</evidence>
<dbReference type="PANTHER" id="PTHR32089:SF114">
    <property type="entry name" value="METHYL-ACCEPTING CHEMOTAXIS PROTEIN MCPB"/>
    <property type="match status" value="1"/>
</dbReference>
<dbReference type="eggNOG" id="COG0840">
    <property type="taxonomic scope" value="Bacteria"/>
</dbReference>
<keyword evidence="6" id="KW-1185">Reference proteome</keyword>
<dbReference type="PATRIC" id="fig|698758.3.peg.791"/>
<dbReference type="GO" id="GO:0016020">
    <property type="term" value="C:membrane"/>
    <property type="evidence" value="ECO:0007669"/>
    <property type="project" value="InterPro"/>
</dbReference>
<dbReference type="KEGG" id="axl:AXY_07950"/>
<keyword evidence="3" id="KW-0812">Transmembrane</keyword>
<dbReference type="Gene3D" id="1.10.287.950">
    <property type="entry name" value="Methyl-accepting chemotaxis protein"/>
    <property type="match status" value="1"/>
</dbReference>
<keyword evidence="3" id="KW-0472">Membrane</keyword>
<keyword evidence="1 2" id="KW-0807">Transducer</keyword>
<dbReference type="HOGENOM" id="CLU_000445_107_18_9"/>
<evidence type="ECO:0000256" key="1">
    <source>
        <dbReference type="ARBA" id="ARBA00023224"/>
    </source>
</evidence>
<evidence type="ECO:0000313" key="6">
    <source>
        <dbReference type="Proteomes" id="UP000006294"/>
    </source>
</evidence>
<accession>K0J1C5</accession>
<dbReference type="STRING" id="698758.AXY_07950"/>
<dbReference type="SUPFAM" id="SSF58104">
    <property type="entry name" value="Methyl-accepting chemotaxis protein (MCP) signaling domain"/>
    <property type="match status" value="1"/>
</dbReference>
<proteinExistence type="predicted"/>
<feature type="domain" description="Methyl-accepting transducer" evidence="4">
    <location>
        <begin position="134"/>
        <end position="391"/>
    </location>
</feature>
<gene>
    <name evidence="5" type="ordered locus">AXY_07950</name>
</gene>
<feature type="transmembrane region" description="Helical" evidence="3">
    <location>
        <begin position="34"/>
        <end position="59"/>
    </location>
</feature>
<dbReference type="Pfam" id="PF00015">
    <property type="entry name" value="MCPsignal"/>
    <property type="match status" value="1"/>
</dbReference>
<dbReference type="AlphaFoldDB" id="K0J1C5"/>
<dbReference type="PANTHER" id="PTHR32089">
    <property type="entry name" value="METHYL-ACCEPTING CHEMOTAXIS PROTEIN MCPB"/>
    <property type="match status" value="1"/>
</dbReference>
<protein>
    <submittedName>
        <fullName evidence="5">Putative chemotaxis protein</fullName>
    </submittedName>
</protein>
<dbReference type="Proteomes" id="UP000006294">
    <property type="component" value="Chromosome"/>
</dbReference>
<name>K0J1C5_AMPXN</name>
<organism evidence="5 6">
    <name type="scientific">Amphibacillus xylanus (strain ATCC 51415 / DSM 6626 / JCM 7361 / LMG 17667 / NBRC 15112 / Ep01)</name>
    <dbReference type="NCBI Taxonomy" id="698758"/>
    <lineage>
        <taxon>Bacteria</taxon>
        <taxon>Bacillati</taxon>
        <taxon>Bacillota</taxon>
        <taxon>Bacilli</taxon>
        <taxon>Bacillales</taxon>
        <taxon>Bacillaceae</taxon>
        <taxon>Amphibacillus</taxon>
    </lineage>
</organism>
<evidence type="ECO:0000313" key="5">
    <source>
        <dbReference type="EMBL" id="BAM46927.1"/>
    </source>
</evidence>